<dbReference type="SUPFAM" id="SSF51316">
    <property type="entry name" value="Mss4-like"/>
    <property type="match status" value="1"/>
</dbReference>
<feature type="domain" description="CENP-V/GFA" evidence="5">
    <location>
        <begin position="1"/>
        <end position="119"/>
    </location>
</feature>
<sequence length="134" mass="14653">MKGRCYCGALHYEVTAVPVWKLQCHCRECQYISGGGPNFAMAVPLEGFAFTSGTPAEFTRDDLEGARTRQFCGTCGTHVVTRIPGRDYLVLKAGTLDNPAADFGDAEFAIFMKDAQPFHVVAEGKPCFDDLPPR</sequence>
<keyword evidence="3" id="KW-0862">Zinc</keyword>
<comment type="caution">
    <text evidence="6">The sequence shown here is derived from an EMBL/GenBank/DDBJ whole genome shotgun (WGS) entry which is preliminary data.</text>
</comment>
<dbReference type="PROSITE" id="PS51891">
    <property type="entry name" value="CENP_V_GFA"/>
    <property type="match status" value="1"/>
</dbReference>
<protein>
    <submittedName>
        <fullName evidence="6">GFA family protein</fullName>
    </submittedName>
</protein>
<evidence type="ECO:0000313" key="7">
    <source>
        <dbReference type="Proteomes" id="UP001596353"/>
    </source>
</evidence>
<keyword evidence="7" id="KW-1185">Reference proteome</keyword>
<dbReference type="Pfam" id="PF04828">
    <property type="entry name" value="GFA"/>
    <property type="match status" value="1"/>
</dbReference>
<dbReference type="EMBL" id="JBHSWG010000001">
    <property type="protein sequence ID" value="MFC6761192.1"/>
    <property type="molecule type" value="Genomic_DNA"/>
</dbReference>
<accession>A0ABW2B6H2</accession>
<keyword evidence="2" id="KW-0479">Metal-binding</keyword>
<organism evidence="6 7">
    <name type="scientific">Sulfitobacter porphyrae</name>
    <dbReference type="NCBI Taxonomy" id="1246864"/>
    <lineage>
        <taxon>Bacteria</taxon>
        <taxon>Pseudomonadati</taxon>
        <taxon>Pseudomonadota</taxon>
        <taxon>Alphaproteobacteria</taxon>
        <taxon>Rhodobacterales</taxon>
        <taxon>Roseobacteraceae</taxon>
        <taxon>Sulfitobacter</taxon>
    </lineage>
</organism>
<evidence type="ECO:0000256" key="2">
    <source>
        <dbReference type="ARBA" id="ARBA00022723"/>
    </source>
</evidence>
<dbReference type="Proteomes" id="UP001596353">
    <property type="component" value="Unassembled WGS sequence"/>
</dbReference>
<evidence type="ECO:0000256" key="1">
    <source>
        <dbReference type="ARBA" id="ARBA00005495"/>
    </source>
</evidence>
<name>A0ABW2B6H2_9RHOB</name>
<keyword evidence="4" id="KW-0456">Lyase</keyword>
<comment type="similarity">
    <text evidence="1">Belongs to the Gfa family.</text>
</comment>
<dbReference type="Gene3D" id="3.90.1590.10">
    <property type="entry name" value="glutathione-dependent formaldehyde- activating enzyme (gfa)"/>
    <property type="match status" value="1"/>
</dbReference>
<evidence type="ECO:0000259" key="5">
    <source>
        <dbReference type="PROSITE" id="PS51891"/>
    </source>
</evidence>
<evidence type="ECO:0000256" key="4">
    <source>
        <dbReference type="ARBA" id="ARBA00023239"/>
    </source>
</evidence>
<evidence type="ECO:0000313" key="6">
    <source>
        <dbReference type="EMBL" id="MFC6761192.1"/>
    </source>
</evidence>
<evidence type="ECO:0000256" key="3">
    <source>
        <dbReference type="ARBA" id="ARBA00022833"/>
    </source>
</evidence>
<dbReference type="InterPro" id="IPR011057">
    <property type="entry name" value="Mss4-like_sf"/>
</dbReference>
<gene>
    <name evidence="6" type="ORF">ACFQFQ_19735</name>
</gene>
<dbReference type="PANTHER" id="PTHR33337:SF40">
    <property type="entry name" value="CENP-V_GFA DOMAIN-CONTAINING PROTEIN-RELATED"/>
    <property type="match status" value="1"/>
</dbReference>
<proteinExistence type="inferred from homology"/>
<dbReference type="InterPro" id="IPR006913">
    <property type="entry name" value="CENP-V/GFA"/>
</dbReference>
<dbReference type="PANTHER" id="PTHR33337">
    <property type="entry name" value="GFA DOMAIN-CONTAINING PROTEIN"/>
    <property type="match status" value="1"/>
</dbReference>
<reference evidence="7" key="1">
    <citation type="journal article" date="2019" name="Int. J. Syst. Evol. Microbiol.">
        <title>The Global Catalogue of Microorganisms (GCM) 10K type strain sequencing project: providing services to taxonomists for standard genome sequencing and annotation.</title>
        <authorList>
            <consortium name="The Broad Institute Genomics Platform"/>
            <consortium name="The Broad Institute Genome Sequencing Center for Infectious Disease"/>
            <person name="Wu L."/>
            <person name="Ma J."/>
        </authorList>
    </citation>
    <scope>NUCLEOTIDE SEQUENCE [LARGE SCALE GENOMIC DNA]</scope>
    <source>
        <strain evidence="7">CCUG 66188</strain>
    </source>
</reference>